<accession>A0A8S0Q5U3</accession>
<dbReference type="FunFam" id="3.30.200.20:FF:000466">
    <property type="entry name" value="Putative LRR receptor-like serine/threonine-protein kinase"/>
    <property type="match status" value="1"/>
</dbReference>
<gene>
    <name evidence="20" type="ORF">OLEA9_A106179</name>
</gene>
<keyword evidence="11" id="KW-0472">Membrane</keyword>
<dbReference type="EMBL" id="CACTIH010000614">
    <property type="protein sequence ID" value="CAA2961771.1"/>
    <property type="molecule type" value="Genomic_DNA"/>
</dbReference>
<evidence type="ECO:0000256" key="10">
    <source>
        <dbReference type="ARBA" id="ARBA00022989"/>
    </source>
</evidence>
<organism evidence="20 21">
    <name type="scientific">Olea europaea subsp. europaea</name>
    <dbReference type="NCBI Taxonomy" id="158383"/>
    <lineage>
        <taxon>Eukaryota</taxon>
        <taxon>Viridiplantae</taxon>
        <taxon>Streptophyta</taxon>
        <taxon>Embryophyta</taxon>
        <taxon>Tracheophyta</taxon>
        <taxon>Spermatophyta</taxon>
        <taxon>Magnoliopsida</taxon>
        <taxon>eudicotyledons</taxon>
        <taxon>Gunneridae</taxon>
        <taxon>Pentapetalae</taxon>
        <taxon>asterids</taxon>
        <taxon>lamiids</taxon>
        <taxon>Lamiales</taxon>
        <taxon>Oleaceae</taxon>
        <taxon>Oleeae</taxon>
        <taxon>Olea</taxon>
    </lineage>
</organism>
<proteinExistence type="predicted"/>
<dbReference type="AlphaFoldDB" id="A0A8S0Q5U3"/>
<evidence type="ECO:0000256" key="13">
    <source>
        <dbReference type="ARBA" id="ARBA00023170"/>
    </source>
</evidence>
<evidence type="ECO:0000256" key="6">
    <source>
        <dbReference type="ARBA" id="ARBA00022729"/>
    </source>
</evidence>
<dbReference type="InterPro" id="IPR011009">
    <property type="entry name" value="Kinase-like_dom_sf"/>
</dbReference>
<evidence type="ECO:0000256" key="18">
    <source>
        <dbReference type="SAM" id="SignalP"/>
    </source>
</evidence>
<keyword evidence="8 20" id="KW-0418">Kinase</keyword>
<dbReference type="FunFam" id="1.10.510.10:FF:000287">
    <property type="entry name" value="probable LRR receptor-like serine/threonine-protein kinase RKF3"/>
    <property type="match status" value="1"/>
</dbReference>
<evidence type="ECO:0000313" key="21">
    <source>
        <dbReference type="Proteomes" id="UP000594638"/>
    </source>
</evidence>
<keyword evidence="7 17" id="KW-0547">Nucleotide-binding</keyword>
<evidence type="ECO:0000256" key="12">
    <source>
        <dbReference type="ARBA" id="ARBA00023157"/>
    </source>
</evidence>
<keyword evidence="6 18" id="KW-0732">Signal</keyword>
<dbReference type="PROSITE" id="PS00108">
    <property type="entry name" value="PROTEIN_KINASE_ST"/>
    <property type="match status" value="1"/>
</dbReference>
<dbReference type="OrthoDB" id="1720310at2759"/>
<evidence type="ECO:0000256" key="16">
    <source>
        <dbReference type="ARBA" id="ARBA00048679"/>
    </source>
</evidence>
<keyword evidence="14" id="KW-0325">Glycoprotein</keyword>
<dbReference type="Pfam" id="PF07714">
    <property type="entry name" value="PK_Tyr_Ser-Thr"/>
    <property type="match status" value="1"/>
</dbReference>
<comment type="catalytic activity">
    <reaction evidence="15">
        <text>L-threonyl-[protein] + ATP = O-phospho-L-threonyl-[protein] + ADP + H(+)</text>
        <dbReference type="Rhea" id="RHEA:46608"/>
        <dbReference type="Rhea" id="RHEA-COMP:11060"/>
        <dbReference type="Rhea" id="RHEA-COMP:11605"/>
        <dbReference type="ChEBI" id="CHEBI:15378"/>
        <dbReference type="ChEBI" id="CHEBI:30013"/>
        <dbReference type="ChEBI" id="CHEBI:30616"/>
        <dbReference type="ChEBI" id="CHEBI:61977"/>
        <dbReference type="ChEBI" id="CHEBI:456216"/>
        <dbReference type="EC" id="2.7.11.1"/>
    </reaction>
</comment>
<dbReference type="Gene3D" id="2.60.120.430">
    <property type="entry name" value="Galactose-binding lectin"/>
    <property type="match status" value="2"/>
</dbReference>
<keyword evidence="13 20" id="KW-0675">Receptor</keyword>
<evidence type="ECO:0000256" key="17">
    <source>
        <dbReference type="PROSITE-ProRule" id="PRU10141"/>
    </source>
</evidence>
<keyword evidence="12" id="KW-1015">Disulfide bond</keyword>
<comment type="subcellular location">
    <subcellularLocation>
        <location evidence="1">Membrane</location>
        <topology evidence="1">Single-pass type I membrane protein</topology>
    </subcellularLocation>
</comment>
<sequence>MYLYPVSMLFFFYHLLITSADHYFSGDIAIDCGSTGISTAFNGREWIGDINSKSTFSPQMKGSSTSSSIVHNLVSTYPVPYKTARISRTQFSYTFRLSPGHKFIRFHFSRDSYRSFEKSMDFFNVQAGPFALLSNFSASITADAFGVKSFVKEYCINIEENQTLDIIFSPKHSLSYKTYAFINGIEVISMPPDLYYSHAGDLGAQVVGQKSRIYIDNNTALEIVHRINMIWNPIPSADNSGIFRMWGAVSNKNANKINNFTWKIPVDVGYGYLVRLHFCEKGLQMAETGHPVFRVLINDMIAETYVDKGKSGNDILWYRDYIVMVKGHKDEGRRDILIALQIKDALKGLEILKLSNQENSLASPNPSPPARSPSSVTLRNFPTILGHGNTIATGAVILIVVINVITHKLRQIWEDHYTKDRNKLSASTERICRPFSLAEIQLATENFNDALVIGKGGFGKVYKGFIDNGPQTVAVKRLESNSKQGENEFWTEIRTLSKLLHANLVSLIGYCNEFKEMILLYEYTPNGTLADHLFGLDGESDYHSSLSWKQRLRICIGVGRGLDYLHCGTDHEIIHRDIKASNILLDENFDAKISDFGLAKTQKKSYMQSYVLTNVKGTFGYFDPYYFRTRKLTRKSDTYAFGVVLLEILCGRPAVDPRLTEDKHSLTMWFQDCISKGEIDQLISSSLRGQISPESLMTFLELAKRCLHDEPKKRPTMAQVVVQLQFALEQLEYVTEITSSDGVWPCSGETAQSISTGIQEMSSDEEKDIAPPPEERNRCEMLQNPNAEPLGRGSPVDKRKTNAYKLSRFWPWDAFWNRVKASKKTELDPFSILAYFEENVDLHQFDWETITAATNKFSRSNNIGICGLGNVYKGVFSTGREVAVKRVTSNSRQGLAELKNEVLLISKLQHPNLIKLLGYCFHQEESILVYEFMENKSLDAHIFDEERRHELGWTIRLKIIIGIARCLVYLHQDSGLRIFHRDLDTSNILLDNEMTPKISNFGLARSLEEYQTEITTRIVGTHGYMSPEYLMHGVLSVKSDVFSFGLVALEILSGTRSYRTFPVGKLVEHAWKMWNKGKALELLDKSIRDEFSADKALSCVQIGLYASKNEQMIDQRCSLC</sequence>
<dbReference type="GO" id="GO:0004674">
    <property type="term" value="F:protein serine/threonine kinase activity"/>
    <property type="evidence" value="ECO:0007669"/>
    <property type="project" value="UniProtKB-KW"/>
</dbReference>
<dbReference type="Gramene" id="OE9A106179T1">
    <property type="protein sequence ID" value="OE9A106179C1"/>
    <property type="gene ID" value="OE9A106179"/>
</dbReference>
<feature type="domain" description="Protein kinase" evidence="19">
    <location>
        <begin position="447"/>
        <end position="726"/>
    </location>
</feature>
<dbReference type="GO" id="GO:0016020">
    <property type="term" value="C:membrane"/>
    <property type="evidence" value="ECO:0007669"/>
    <property type="project" value="UniProtKB-SubCell"/>
</dbReference>
<dbReference type="Gene3D" id="1.10.510.10">
    <property type="entry name" value="Transferase(Phosphotransferase) domain 1"/>
    <property type="match status" value="2"/>
</dbReference>
<evidence type="ECO:0000256" key="7">
    <source>
        <dbReference type="ARBA" id="ARBA00022741"/>
    </source>
</evidence>
<protein>
    <recommendedName>
        <fullName evidence="2">non-specific serine/threonine protein kinase</fullName>
        <ecNumber evidence="2">2.7.11.1</ecNumber>
    </recommendedName>
</protein>
<evidence type="ECO:0000259" key="19">
    <source>
        <dbReference type="PROSITE" id="PS50011"/>
    </source>
</evidence>
<feature type="binding site" evidence="17">
    <location>
        <position position="476"/>
    </location>
    <ligand>
        <name>ATP</name>
        <dbReference type="ChEBI" id="CHEBI:30616"/>
    </ligand>
</feature>
<evidence type="ECO:0000256" key="3">
    <source>
        <dbReference type="ARBA" id="ARBA00022527"/>
    </source>
</evidence>
<dbReference type="InterPro" id="IPR052059">
    <property type="entry name" value="CR_Ser/Thr_kinase"/>
</dbReference>
<dbReference type="FunFam" id="1.10.510.10:FF:000060">
    <property type="entry name" value="G-type lectin S-receptor-like serine/threonine-protein kinase"/>
    <property type="match status" value="1"/>
</dbReference>
<feature type="chain" id="PRO_5035869210" description="non-specific serine/threonine protein kinase" evidence="18">
    <location>
        <begin position="21"/>
        <end position="1120"/>
    </location>
</feature>
<keyword evidence="4" id="KW-0808">Transferase</keyword>
<feature type="signal peptide" evidence="18">
    <location>
        <begin position="1"/>
        <end position="20"/>
    </location>
</feature>
<dbReference type="FunFam" id="2.60.120.430:FF:000003">
    <property type="entry name" value="FERONIA receptor-like kinase"/>
    <property type="match status" value="1"/>
</dbReference>
<reference evidence="20 21" key="1">
    <citation type="submission" date="2019-12" db="EMBL/GenBank/DDBJ databases">
        <authorList>
            <person name="Alioto T."/>
            <person name="Alioto T."/>
            <person name="Gomez Garrido J."/>
        </authorList>
    </citation>
    <scope>NUCLEOTIDE SEQUENCE [LARGE SCALE GENOMIC DNA]</scope>
</reference>
<dbReference type="PROSITE" id="PS50011">
    <property type="entry name" value="PROTEIN_KINASE_DOM"/>
    <property type="match status" value="2"/>
</dbReference>
<evidence type="ECO:0000256" key="15">
    <source>
        <dbReference type="ARBA" id="ARBA00047899"/>
    </source>
</evidence>
<dbReference type="Proteomes" id="UP000594638">
    <property type="component" value="Unassembled WGS sequence"/>
</dbReference>
<evidence type="ECO:0000256" key="5">
    <source>
        <dbReference type="ARBA" id="ARBA00022692"/>
    </source>
</evidence>
<dbReference type="InterPro" id="IPR001245">
    <property type="entry name" value="Ser-Thr/Tyr_kinase_cat_dom"/>
</dbReference>
<evidence type="ECO:0000256" key="14">
    <source>
        <dbReference type="ARBA" id="ARBA00023180"/>
    </source>
</evidence>
<keyword evidence="21" id="KW-1185">Reference proteome</keyword>
<dbReference type="EC" id="2.7.11.1" evidence="2"/>
<evidence type="ECO:0000256" key="9">
    <source>
        <dbReference type="ARBA" id="ARBA00022840"/>
    </source>
</evidence>
<dbReference type="Pfam" id="PF00069">
    <property type="entry name" value="Pkinase"/>
    <property type="match status" value="1"/>
</dbReference>
<comment type="catalytic activity">
    <reaction evidence="16">
        <text>L-seryl-[protein] + ATP = O-phospho-L-seryl-[protein] + ADP + H(+)</text>
        <dbReference type="Rhea" id="RHEA:17989"/>
        <dbReference type="Rhea" id="RHEA-COMP:9863"/>
        <dbReference type="Rhea" id="RHEA-COMP:11604"/>
        <dbReference type="ChEBI" id="CHEBI:15378"/>
        <dbReference type="ChEBI" id="CHEBI:29999"/>
        <dbReference type="ChEBI" id="CHEBI:30616"/>
        <dbReference type="ChEBI" id="CHEBI:83421"/>
        <dbReference type="ChEBI" id="CHEBI:456216"/>
        <dbReference type="EC" id="2.7.11.1"/>
    </reaction>
</comment>
<dbReference type="PROSITE" id="PS00107">
    <property type="entry name" value="PROTEIN_KINASE_ATP"/>
    <property type="match status" value="1"/>
</dbReference>
<dbReference type="InterPro" id="IPR000719">
    <property type="entry name" value="Prot_kinase_dom"/>
</dbReference>
<dbReference type="InterPro" id="IPR024788">
    <property type="entry name" value="Malectin-like_Carb-bd_dom"/>
</dbReference>
<dbReference type="FunFam" id="3.30.200.20:FF:000039">
    <property type="entry name" value="receptor-like protein kinase FERONIA"/>
    <property type="match status" value="1"/>
</dbReference>
<dbReference type="PANTHER" id="PTHR47973">
    <property type="entry name" value="CYSTEINE-RICH RECEPTOR-LIKE PROTEIN KINASE 3"/>
    <property type="match status" value="1"/>
</dbReference>
<feature type="domain" description="Protein kinase" evidence="19">
    <location>
        <begin position="857"/>
        <end position="1120"/>
    </location>
</feature>
<evidence type="ECO:0000313" key="20">
    <source>
        <dbReference type="EMBL" id="CAA2961771.1"/>
    </source>
</evidence>
<name>A0A8S0Q5U3_OLEEU</name>
<dbReference type="Gene3D" id="3.30.200.20">
    <property type="entry name" value="Phosphorylase Kinase, domain 1"/>
    <property type="match status" value="2"/>
</dbReference>
<dbReference type="SUPFAM" id="SSF56112">
    <property type="entry name" value="Protein kinase-like (PK-like)"/>
    <property type="match status" value="2"/>
</dbReference>
<dbReference type="GO" id="GO:0005524">
    <property type="term" value="F:ATP binding"/>
    <property type="evidence" value="ECO:0007669"/>
    <property type="project" value="UniProtKB-UniRule"/>
</dbReference>
<keyword evidence="10" id="KW-1133">Transmembrane helix</keyword>
<dbReference type="InterPro" id="IPR017441">
    <property type="entry name" value="Protein_kinase_ATP_BS"/>
</dbReference>
<evidence type="ECO:0000256" key="4">
    <source>
        <dbReference type="ARBA" id="ARBA00022679"/>
    </source>
</evidence>
<evidence type="ECO:0000256" key="2">
    <source>
        <dbReference type="ARBA" id="ARBA00012513"/>
    </source>
</evidence>
<dbReference type="SMART" id="SM00220">
    <property type="entry name" value="S_TKc"/>
    <property type="match status" value="2"/>
</dbReference>
<evidence type="ECO:0000256" key="11">
    <source>
        <dbReference type="ARBA" id="ARBA00023136"/>
    </source>
</evidence>
<keyword evidence="5" id="KW-0812">Transmembrane</keyword>
<dbReference type="InterPro" id="IPR008271">
    <property type="entry name" value="Ser/Thr_kinase_AS"/>
</dbReference>
<keyword evidence="3" id="KW-0723">Serine/threonine-protein kinase</keyword>
<evidence type="ECO:0000256" key="1">
    <source>
        <dbReference type="ARBA" id="ARBA00004479"/>
    </source>
</evidence>
<evidence type="ECO:0000256" key="8">
    <source>
        <dbReference type="ARBA" id="ARBA00022777"/>
    </source>
</evidence>
<dbReference type="Pfam" id="PF12819">
    <property type="entry name" value="Malectin_like"/>
    <property type="match status" value="1"/>
</dbReference>
<keyword evidence="9 17" id="KW-0067">ATP-binding</keyword>
<comment type="caution">
    <text evidence="20">The sequence shown here is derived from an EMBL/GenBank/DDBJ whole genome shotgun (WGS) entry which is preliminary data.</text>
</comment>
<dbReference type="CDD" id="cd14066">
    <property type="entry name" value="STKc_IRAK"/>
    <property type="match status" value="1"/>
</dbReference>